<evidence type="ECO:0000313" key="3">
    <source>
        <dbReference type="Proteomes" id="UP000184383"/>
    </source>
</evidence>
<gene>
    <name evidence="2" type="ORF">ASPWEDRAFT_105880</name>
</gene>
<evidence type="ECO:0000313" key="2">
    <source>
        <dbReference type="EMBL" id="OJJ39335.1"/>
    </source>
</evidence>
<evidence type="ECO:0000256" key="1">
    <source>
        <dbReference type="SAM" id="MobiDB-lite"/>
    </source>
</evidence>
<feature type="region of interest" description="Disordered" evidence="1">
    <location>
        <begin position="262"/>
        <end position="286"/>
    </location>
</feature>
<dbReference type="GeneID" id="63743613"/>
<organism evidence="2 3">
    <name type="scientific">Aspergillus wentii DTO 134E9</name>
    <dbReference type="NCBI Taxonomy" id="1073089"/>
    <lineage>
        <taxon>Eukaryota</taxon>
        <taxon>Fungi</taxon>
        <taxon>Dikarya</taxon>
        <taxon>Ascomycota</taxon>
        <taxon>Pezizomycotina</taxon>
        <taxon>Eurotiomycetes</taxon>
        <taxon>Eurotiomycetidae</taxon>
        <taxon>Eurotiales</taxon>
        <taxon>Aspergillaceae</taxon>
        <taxon>Aspergillus</taxon>
        <taxon>Aspergillus subgen. Cremei</taxon>
    </lineage>
</organism>
<dbReference type="EMBL" id="KV878210">
    <property type="protein sequence ID" value="OJJ39335.1"/>
    <property type="molecule type" value="Genomic_DNA"/>
</dbReference>
<dbReference type="Proteomes" id="UP000184383">
    <property type="component" value="Unassembled WGS sequence"/>
</dbReference>
<sequence>MSSIANFSASEPAVPILAHSLLSQPASNSGNEHFDAESDSALPNDTNRVDWNLKDDIERGTQCSSNTIFRTGTVIGFSRLRKNAQGDDGVGYIGQVSFLLPLHLLTKNIRNGSPSTSKSNTFIIHPANFDAFSPQKLLASLLSPTHQQTLSREEAIKRLDSVQLLPVFDLTAAVQAISEISDILHKTRAEQTQVPDKTNPVVLIIAGLDTLAESVIRASNPVRGTAVLTTALRTLTQLSRMHASFLSVMLVNTSGIGTVASPFSGDSTGGQNRQQLKSQGEDTSGHQMRDDGIYSIFGATGTPLFPSLLMRTLEQGIDTHILLSTVKTKQIAEVIKDRVGDGVGKWCIWQKEA</sequence>
<name>A0A1L9RWN5_ASPWE</name>
<keyword evidence="3" id="KW-1185">Reference proteome</keyword>
<protein>
    <recommendedName>
        <fullName evidence="4">DNA recombination and repair protein Rad51-like C-terminal domain-containing protein</fullName>
    </recommendedName>
</protein>
<proteinExistence type="predicted"/>
<feature type="compositionally biased region" description="Polar residues" evidence="1">
    <location>
        <begin position="264"/>
        <end position="278"/>
    </location>
</feature>
<accession>A0A1L9RWN5</accession>
<evidence type="ECO:0008006" key="4">
    <source>
        <dbReference type="Google" id="ProtNLM"/>
    </source>
</evidence>
<dbReference type="AlphaFoldDB" id="A0A1L9RWN5"/>
<reference evidence="3" key="1">
    <citation type="journal article" date="2017" name="Genome Biol.">
        <title>Comparative genomics reveals high biological diversity and specific adaptations in the industrially and medically important fungal genus Aspergillus.</title>
        <authorList>
            <person name="de Vries R.P."/>
            <person name="Riley R."/>
            <person name="Wiebenga A."/>
            <person name="Aguilar-Osorio G."/>
            <person name="Amillis S."/>
            <person name="Uchima C.A."/>
            <person name="Anderluh G."/>
            <person name="Asadollahi M."/>
            <person name="Askin M."/>
            <person name="Barry K."/>
            <person name="Battaglia E."/>
            <person name="Bayram O."/>
            <person name="Benocci T."/>
            <person name="Braus-Stromeyer S.A."/>
            <person name="Caldana C."/>
            <person name="Canovas D."/>
            <person name="Cerqueira G.C."/>
            <person name="Chen F."/>
            <person name="Chen W."/>
            <person name="Choi C."/>
            <person name="Clum A."/>
            <person name="Dos Santos R.A."/>
            <person name="Damasio A.R."/>
            <person name="Diallinas G."/>
            <person name="Emri T."/>
            <person name="Fekete E."/>
            <person name="Flipphi M."/>
            <person name="Freyberg S."/>
            <person name="Gallo A."/>
            <person name="Gournas C."/>
            <person name="Habgood R."/>
            <person name="Hainaut M."/>
            <person name="Harispe M.L."/>
            <person name="Henrissat B."/>
            <person name="Hilden K.S."/>
            <person name="Hope R."/>
            <person name="Hossain A."/>
            <person name="Karabika E."/>
            <person name="Karaffa L."/>
            <person name="Karanyi Z."/>
            <person name="Krasevec N."/>
            <person name="Kuo A."/>
            <person name="Kusch H."/>
            <person name="LaButti K."/>
            <person name="Lagendijk E.L."/>
            <person name="Lapidus A."/>
            <person name="Levasseur A."/>
            <person name="Lindquist E."/>
            <person name="Lipzen A."/>
            <person name="Logrieco A.F."/>
            <person name="MacCabe A."/>
            <person name="Maekelae M.R."/>
            <person name="Malavazi I."/>
            <person name="Melin P."/>
            <person name="Meyer V."/>
            <person name="Mielnichuk N."/>
            <person name="Miskei M."/>
            <person name="Molnar A.P."/>
            <person name="Mule G."/>
            <person name="Ngan C.Y."/>
            <person name="Orejas M."/>
            <person name="Orosz E."/>
            <person name="Ouedraogo J.P."/>
            <person name="Overkamp K.M."/>
            <person name="Park H.-S."/>
            <person name="Perrone G."/>
            <person name="Piumi F."/>
            <person name="Punt P.J."/>
            <person name="Ram A.F."/>
            <person name="Ramon A."/>
            <person name="Rauscher S."/>
            <person name="Record E."/>
            <person name="Riano-Pachon D.M."/>
            <person name="Robert V."/>
            <person name="Roehrig J."/>
            <person name="Ruller R."/>
            <person name="Salamov A."/>
            <person name="Salih N.S."/>
            <person name="Samson R.A."/>
            <person name="Sandor E."/>
            <person name="Sanguinetti M."/>
            <person name="Schuetze T."/>
            <person name="Sepcic K."/>
            <person name="Shelest E."/>
            <person name="Sherlock G."/>
            <person name="Sophianopoulou V."/>
            <person name="Squina F.M."/>
            <person name="Sun H."/>
            <person name="Susca A."/>
            <person name="Todd R.B."/>
            <person name="Tsang A."/>
            <person name="Unkles S.E."/>
            <person name="van de Wiele N."/>
            <person name="van Rossen-Uffink D."/>
            <person name="Oliveira J.V."/>
            <person name="Vesth T.C."/>
            <person name="Visser J."/>
            <person name="Yu J.-H."/>
            <person name="Zhou M."/>
            <person name="Andersen M.R."/>
            <person name="Archer D.B."/>
            <person name="Baker S.E."/>
            <person name="Benoit I."/>
            <person name="Brakhage A.A."/>
            <person name="Braus G.H."/>
            <person name="Fischer R."/>
            <person name="Frisvad J.C."/>
            <person name="Goldman G.H."/>
            <person name="Houbraken J."/>
            <person name="Oakley B."/>
            <person name="Pocsi I."/>
            <person name="Scazzocchio C."/>
            <person name="Seiboth B."/>
            <person name="vanKuyk P.A."/>
            <person name="Wortman J."/>
            <person name="Dyer P.S."/>
            <person name="Grigoriev I.V."/>
        </authorList>
    </citation>
    <scope>NUCLEOTIDE SEQUENCE [LARGE SCALE GENOMIC DNA]</scope>
    <source>
        <strain evidence="3">DTO 134E9</strain>
    </source>
</reference>
<dbReference type="STRING" id="1073089.A0A1L9RWN5"/>
<dbReference type="OrthoDB" id="4344093at2759"/>
<dbReference type="RefSeq" id="XP_040693011.1">
    <property type="nucleotide sequence ID" value="XM_040827765.1"/>
</dbReference>
<dbReference type="VEuPathDB" id="FungiDB:ASPWEDRAFT_105880"/>